<evidence type="ECO:0000256" key="2">
    <source>
        <dbReference type="ARBA" id="ARBA00022630"/>
    </source>
</evidence>
<dbReference type="Pfam" id="PF03441">
    <property type="entry name" value="FAD_binding_7"/>
    <property type="match status" value="1"/>
</dbReference>
<dbReference type="Gene3D" id="1.10.579.10">
    <property type="entry name" value="DNA Cyclobutane Dipyrimidine Photolyase, subunit A, domain 3"/>
    <property type="match status" value="1"/>
</dbReference>
<organism evidence="5 6">
    <name type="scientific">Limnobacter litoralis</name>
    <dbReference type="NCBI Taxonomy" id="481366"/>
    <lineage>
        <taxon>Bacteria</taxon>
        <taxon>Pseudomonadati</taxon>
        <taxon>Pseudomonadota</taxon>
        <taxon>Betaproteobacteria</taxon>
        <taxon>Burkholderiales</taxon>
        <taxon>Burkholderiaceae</taxon>
        <taxon>Limnobacter</taxon>
    </lineage>
</organism>
<dbReference type="PANTHER" id="PTHR11455:SF18">
    <property type="entry name" value="SI:CH1073-390K14.1"/>
    <property type="match status" value="1"/>
</dbReference>
<comment type="cofactor">
    <cofactor evidence="1">
        <name>FAD</name>
        <dbReference type="ChEBI" id="CHEBI:57692"/>
    </cofactor>
</comment>
<evidence type="ECO:0000256" key="1">
    <source>
        <dbReference type="ARBA" id="ARBA00001974"/>
    </source>
</evidence>
<dbReference type="RefSeq" id="WP_284282019.1">
    <property type="nucleotide sequence ID" value="NZ_BSOJ01000030.1"/>
</dbReference>
<gene>
    <name evidence="5" type="ORF">GCM10007875_23640</name>
</gene>
<dbReference type="InterPro" id="IPR005101">
    <property type="entry name" value="Cryptochr/Photolyase_FAD-bd"/>
</dbReference>
<reference evidence="6" key="1">
    <citation type="journal article" date="2019" name="Int. J. Syst. Evol. Microbiol.">
        <title>The Global Catalogue of Microorganisms (GCM) 10K type strain sequencing project: providing services to taxonomists for standard genome sequencing and annotation.</title>
        <authorList>
            <consortium name="The Broad Institute Genomics Platform"/>
            <consortium name="The Broad Institute Genome Sequencing Center for Infectious Disease"/>
            <person name="Wu L."/>
            <person name="Ma J."/>
        </authorList>
    </citation>
    <scope>NUCLEOTIDE SEQUENCE [LARGE SCALE GENOMIC DNA]</scope>
    <source>
        <strain evidence="6">NBRC 105857</strain>
    </source>
</reference>
<proteinExistence type="predicted"/>
<dbReference type="PANTHER" id="PTHR11455">
    <property type="entry name" value="CRYPTOCHROME"/>
    <property type="match status" value="1"/>
</dbReference>
<evidence type="ECO:0000256" key="3">
    <source>
        <dbReference type="ARBA" id="ARBA00022827"/>
    </source>
</evidence>
<accession>A0ABQ5YRL0</accession>
<dbReference type="EMBL" id="BSOJ01000030">
    <property type="protein sequence ID" value="GLR27273.1"/>
    <property type="molecule type" value="Genomic_DNA"/>
</dbReference>
<keyword evidence="3" id="KW-0274">FAD</keyword>
<dbReference type="SUPFAM" id="SSF48173">
    <property type="entry name" value="Cryptochrome/photolyase FAD-binding domain"/>
    <property type="match status" value="1"/>
</dbReference>
<feature type="domain" description="Cryptochrome/DNA photolyase FAD-binding" evidence="4">
    <location>
        <begin position="72"/>
        <end position="211"/>
    </location>
</feature>
<evidence type="ECO:0000313" key="6">
    <source>
        <dbReference type="Proteomes" id="UP001156664"/>
    </source>
</evidence>
<evidence type="ECO:0000259" key="4">
    <source>
        <dbReference type="Pfam" id="PF03441"/>
    </source>
</evidence>
<comment type="caution">
    <text evidence="5">The sequence shown here is derived from an EMBL/GenBank/DDBJ whole genome shotgun (WGS) entry which is preliminary data.</text>
</comment>
<keyword evidence="2" id="KW-0285">Flavoprotein</keyword>
<dbReference type="InterPro" id="IPR002081">
    <property type="entry name" value="Cryptochrome/DNA_photolyase_1"/>
</dbReference>
<dbReference type="Gene3D" id="1.25.40.80">
    <property type="match status" value="1"/>
</dbReference>
<protein>
    <recommendedName>
        <fullName evidence="4">Cryptochrome/DNA photolyase FAD-binding domain-containing protein</fullName>
    </recommendedName>
</protein>
<evidence type="ECO:0000313" key="5">
    <source>
        <dbReference type="EMBL" id="GLR27273.1"/>
    </source>
</evidence>
<keyword evidence="6" id="KW-1185">Reference proteome</keyword>
<dbReference type="Proteomes" id="UP001156664">
    <property type="component" value="Unassembled WGS sequence"/>
</dbReference>
<sequence>MIDLGQFEPSRDAALSKLRGVKPSTYGKTRNFLNGKVTKLSPWITHGMLSLKEVAEHGWKTEGIGLEDKLIFELGWREFFQHVHRQVGDNILRDMRPGVWPGKYARELPADFLHGQTGVKPIDWAVRSLYETGYLHNHARMWVASYLVHLRKVSWRSGADWMYGYLLDGDLASNHLSWQWVAGTFSHKPYLFNAENVQKYAPELACKGSVIDTSYDDLEDIARSSKTLQPVGRSVSNEVQEVGEGPGLQSWPMDKDLLNLMGTRKVDAEWCKKWAGKALKLVHPWALREKRVGTYHLGVIAPQFHSKFPWSEKRWAFVLQAMARCCDTIVILDSDNLQNLRMALQNEALVPSSVEIDWTAHPVYCDLHTRLRIRQNPPDLLLPEPKMLQTSFSKFYRKACDMAGSLDDLIDTATT</sequence>
<name>A0ABQ5YRL0_9BURK</name>
<dbReference type="InterPro" id="IPR036134">
    <property type="entry name" value="Crypto/Photolyase_FAD-like_sf"/>
</dbReference>